<dbReference type="RefSeq" id="WP_014809051.1">
    <property type="nucleotide sequence ID" value="NC_018025.1"/>
</dbReference>
<organism evidence="4 5">
    <name type="scientific">Desulfomonile tiedjei (strain ATCC 49306 / DSM 6799 / DCB-1)</name>
    <dbReference type="NCBI Taxonomy" id="706587"/>
    <lineage>
        <taxon>Bacteria</taxon>
        <taxon>Pseudomonadati</taxon>
        <taxon>Thermodesulfobacteriota</taxon>
        <taxon>Desulfomonilia</taxon>
        <taxon>Desulfomonilales</taxon>
        <taxon>Desulfomonilaceae</taxon>
        <taxon>Desulfomonile</taxon>
    </lineage>
</organism>
<dbReference type="InterPro" id="IPR002068">
    <property type="entry name" value="A-crystallin/Hsp20_dom"/>
</dbReference>
<evidence type="ECO:0000313" key="4">
    <source>
        <dbReference type="EMBL" id="AFM23899.1"/>
    </source>
</evidence>
<proteinExistence type="inferred from homology"/>
<name>I4C2V8_DESTA</name>
<evidence type="ECO:0000256" key="2">
    <source>
        <dbReference type="RuleBase" id="RU003616"/>
    </source>
</evidence>
<dbReference type="AlphaFoldDB" id="I4C2V8"/>
<dbReference type="HOGENOM" id="CLU_046737_9_3_7"/>
<evidence type="ECO:0000313" key="5">
    <source>
        <dbReference type="Proteomes" id="UP000006055"/>
    </source>
</evidence>
<dbReference type="Gene3D" id="2.60.40.790">
    <property type="match status" value="1"/>
</dbReference>
<dbReference type="OrthoDB" id="9811615at2"/>
<feature type="domain" description="SHSP" evidence="3">
    <location>
        <begin position="20"/>
        <end position="130"/>
    </location>
</feature>
<evidence type="ECO:0000259" key="3">
    <source>
        <dbReference type="PROSITE" id="PS01031"/>
    </source>
</evidence>
<gene>
    <name evidence="4" type="ordered locus">Desti_1186</name>
</gene>
<evidence type="ECO:0000256" key="1">
    <source>
        <dbReference type="PROSITE-ProRule" id="PRU00285"/>
    </source>
</evidence>
<dbReference type="Pfam" id="PF00011">
    <property type="entry name" value="HSP20"/>
    <property type="match status" value="1"/>
</dbReference>
<reference evidence="5" key="1">
    <citation type="submission" date="2012-06" db="EMBL/GenBank/DDBJ databases">
        <title>Complete sequence of chromosome of Desulfomonile tiedjei DSM 6799.</title>
        <authorList>
            <person name="Lucas S."/>
            <person name="Copeland A."/>
            <person name="Lapidus A."/>
            <person name="Glavina del Rio T."/>
            <person name="Dalin E."/>
            <person name="Tice H."/>
            <person name="Bruce D."/>
            <person name="Goodwin L."/>
            <person name="Pitluck S."/>
            <person name="Peters L."/>
            <person name="Ovchinnikova G."/>
            <person name="Zeytun A."/>
            <person name="Lu M."/>
            <person name="Kyrpides N."/>
            <person name="Mavromatis K."/>
            <person name="Ivanova N."/>
            <person name="Brettin T."/>
            <person name="Detter J.C."/>
            <person name="Han C."/>
            <person name="Larimer F."/>
            <person name="Land M."/>
            <person name="Hauser L."/>
            <person name="Markowitz V."/>
            <person name="Cheng J.-F."/>
            <person name="Hugenholtz P."/>
            <person name="Woyke T."/>
            <person name="Wu D."/>
            <person name="Spring S."/>
            <person name="Schroeder M."/>
            <person name="Brambilla E."/>
            <person name="Klenk H.-P."/>
            <person name="Eisen J.A."/>
        </authorList>
    </citation>
    <scope>NUCLEOTIDE SEQUENCE [LARGE SCALE GENOMIC DNA]</scope>
    <source>
        <strain evidence="5">ATCC 49306 / DSM 6799 / DCB-1</strain>
    </source>
</reference>
<dbReference type="Proteomes" id="UP000006055">
    <property type="component" value="Chromosome"/>
</dbReference>
<dbReference type="SUPFAM" id="SSF49764">
    <property type="entry name" value="HSP20-like chaperones"/>
    <property type="match status" value="1"/>
</dbReference>
<keyword evidence="4" id="KW-0346">Stress response</keyword>
<dbReference type="EMBL" id="CP003360">
    <property type="protein sequence ID" value="AFM23899.1"/>
    <property type="molecule type" value="Genomic_DNA"/>
</dbReference>
<dbReference type="PANTHER" id="PTHR11527">
    <property type="entry name" value="HEAT-SHOCK PROTEIN 20 FAMILY MEMBER"/>
    <property type="match status" value="1"/>
</dbReference>
<sequence>MVGIQKRAAREPATHFGFFADAAFATPAADIFETADHLTIFIDIPGVSPENVDLDFQDDILSIWARKDKIEDSGEFLLHEYDSGDYFRNFCIGFEIDTERARASLGDGVLMIVLPKFTEGSRKVIPVGDE</sequence>
<dbReference type="PROSITE" id="PS01031">
    <property type="entry name" value="SHSP"/>
    <property type="match status" value="1"/>
</dbReference>
<dbReference type="KEGG" id="dti:Desti_1186"/>
<dbReference type="InterPro" id="IPR031107">
    <property type="entry name" value="Small_HSP"/>
</dbReference>
<accession>I4C2V8</accession>
<keyword evidence="5" id="KW-1185">Reference proteome</keyword>
<dbReference type="eggNOG" id="COG0071">
    <property type="taxonomic scope" value="Bacteria"/>
</dbReference>
<dbReference type="InterPro" id="IPR008978">
    <property type="entry name" value="HSP20-like_chaperone"/>
</dbReference>
<comment type="similarity">
    <text evidence="1 2">Belongs to the small heat shock protein (HSP20) family.</text>
</comment>
<protein>
    <submittedName>
        <fullName evidence="4">Molecular chaperone (Small heat shock protein)</fullName>
    </submittedName>
</protein>
<dbReference type="CDD" id="cd06464">
    <property type="entry name" value="ACD_sHsps-like"/>
    <property type="match status" value="1"/>
</dbReference>
<dbReference type="STRING" id="706587.Desti_1186"/>